<gene>
    <name evidence="1" type="ORF">B0T11DRAFT_288570</name>
</gene>
<comment type="caution">
    <text evidence="1">The sequence shown here is derived from an EMBL/GenBank/DDBJ whole genome shotgun (WGS) entry which is preliminary data.</text>
</comment>
<evidence type="ECO:0000313" key="2">
    <source>
        <dbReference type="Proteomes" id="UP000813385"/>
    </source>
</evidence>
<protein>
    <submittedName>
        <fullName evidence="1">Uncharacterized protein</fullName>
    </submittedName>
</protein>
<dbReference type="Proteomes" id="UP000813385">
    <property type="component" value="Unassembled WGS sequence"/>
</dbReference>
<accession>A0A8K0TBF7</accession>
<reference evidence="1" key="1">
    <citation type="journal article" date="2021" name="Nat. Commun.">
        <title>Genetic determinants of endophytism in the Arabidopsis root mycobiome.</title>
        <authorList>
            <person name="Mesny F."/>
            <person name="Miyauchi S."/>
            <person name="Thiergart T."/>
            <person name="Pickel B."/>
            <person name="Atanasova L."/>
            <person name="Karlsson M."/>
            <person name="Huettel B."/>
            <person name="Barry K.W."/>
            <person name="Haridas S."/>
            <person name="Chen C."/>
            <person name="Bauer D."/>
            <person name="Andreopoulos W."/>
            <person name="Pangilinan J."/>
            <person name="LaButti K."/>
            <person name="Riley R."/>
            <person name="Lipzen A."/>
            <person name="Clum A."/>
            <person name="Drula E."/>
            <person name="Henrissat B."/>
            <person name="Kohler A."/>
            <person name="Grigoriev I.V."/>
            <person name="Martin F.M."/>
            <person name="Hacquard S."/>
        </authorList>
    </citation>
    <scope>NUCLEOTIDE SEQUENCE</scope>
    <source>
        <strain evidence="1">MPI-CAGE-AT-0016</strain>
    </source>
</reference>
<proteinExistence type="predicted"/>
<evidence type="ECO:0000313" key="1">
    <source>
        <dbReference type="EMBL" id="KAH7354393.1"/>
    </source>
</evidence>
<sequence length="155" mass="17180">MAHPRLVTRPFRLPCLPASSLVCIAQSVLEHSSRTRVACLPAFFLLSCWAGHHLLHAYRLSRRQKMTAARCHHPASARLHLNIIGSNQHVPVIADPCKASAIAVLHHAEDPLDFITRDARHHPDSLASPLVRLLQAAIRAFRAARLTAGRRRVNG</sequence>
<dbReference type="EMBL" id="JAGPXD010000005">
    <property type="protein sequence ID" value="KAH7354393.1"/>
    <property type="molecule type" value="Genomic_DNA"/>
</dbReference>
<keyword evidence="2" id="KW-1185">Reference proteome</keyword>
<organism evidence="1 2">
    <name type="scientific">Plectosphaerella cucumerina</name>
    <dbReference type="NCBI Taxonomy" id="40658"/>
    <lineage>
        <taxon>Eukaryota</taxon>
        <taxon>Fungi</taxon>
        <taxon>Dikarya</taxon>
        <taxon>Ascomycota</taxon>
        <taxon>Pezizomycotina</taxon>
        <taxon>Sordariomycetes</taxon>
        <taxon>Hypocreomycetidae</taxon>
        <taxon>Glomerellales</taxon>
        <taxon>Plectosphaerellaceae</taxon>
        <taxon>Plectosphaerella</taxon>
    </lineage>
</organism>
<dbReference type="AlphaFoldDB" id="A0A8K0TBF7"/>
<name>A0A8K0TBF7_9PEZI</name>